<dbReference type="Proteomes" id="UP000825729">
    <property type="component" value="Unassembled WGS sequence"/>
</dbReference>
<evidence type="ECO:0000313" key="2">
    <source>
        <dbReference type="EMBL" id="KAG9450110.1"/>
    </source>
</evidence>
<keyword evidence="3" id="KW-1185">Reference proteome</keyword>
<evidence type="ECO:0000313" key="3">
    <source>
        <dbReference type="Proteomes" id="UP000825729"/>
    </source>
</evidence>
<gene>
    <name evidence="2" type="ORF">H6P81_010075</name>
</gene>
<name>A0AAV7EMT7_ARIFI</name>
<evidence type="ECO:0000259" key="1">
    <source>
        <dbReference type="Pfam" id="PF07727"/>
    </source>
</evidence>
<reference evidence="2 3" key="1">
    <citation type="submission" date="2021-07" db="EMBL/GenBank/DDBJ databases">
        <title>The Aristolochia fimbriata genome: insights into angiosperm evolution, floral development and chemical biosynthesis.</title>
        <authorList>
            <person name="Jiao Y."/>
        </authorList>
    </citation>
    <scope>NUCLEOTIDE SEQUENCE [LARGE SCALE GENOMIC DNA]</scope>
    <source>
        <strain evidence="2">IBCAS-2021</strain>
        <tissue evidence="2">Leaf</tissue>
    </source>
</reference>
<protein>
    <recommendedName>
        <fullName evidence="1">Reverse transcriptase Ty1/copia-type domain-containing protein</fullName>
    </recommendedName>
</protein>
<dbReference type="InterPro" id="IPR013103">
    <property type="entry name" value="RVT_2"/>
</dbReference>
<feature type="domain" description="Reverse transcriptase Ty1/copia-type" evidence="1">
    <location>
        <begin position="56"/>
        <end position="182"/>
    </location>
</feature>
<sequence>MRAYLDHVKAIVDDLATAEQPLNNQTLTHYVVNGLGVYFEQFAQTVIGQVDLIQRQTHPDAVYRLHNSLYNLKQGPWAWYPRLTSYLIDLRLALFKLDSSVVVRYTSTATIFILNYVDDIIITGSSTKDIACLVTNLQREFSIKDLGALHYFLGIEVTSLQNCLHLAQTKYTTDILSRLGLSKV</sequence>
<accession>A0AAV7EMT7</accession>
<dbReference type="AlphaFoldDB" id="A0AAV7EMT7"/>
<proteinExistence type="predicted"/>
<organism evidence="2 3">
    <name type="scientific">Aristolochia fimbriata</name>
    <name type="common">White veined hardy Dutchman's pipe vine</name>
    <dbReference type="NCBI Taxonomy" id="158543"/>
    <lineage>
        <taxon>Eukaryota</taxon>
        <taxon>Viridiplantae</taxon>
        <taxon>Streptophyta</taxon>
        <taxon>Embryophyta</taxon>
        <taxon>Tracheophyta</taxon>
        <taxon>Spermatophyta</taxon>
        <taxon>Magnoliopsida</taxon>
        <taxon>Magnoliidae</taxon>
        <taxon>Piperales</taxon>
        <taxon>Aristolochiaceae</taxon>
        <taxon>Aristolochia</taxon>
    </lineage>
</organism>
<dbReference type="Pfam" id="PF07727">
    <property type="entry name" value="RVT_2"/>
    <property type="match status" value="1"/>
</dbReference>
<dbReference type="SUPFAM" id="SSF56672">
    <property type="entry name" value="DNA/RNA polymerases"/>
    <property type="match status" value="1"/>
</dbReference>
<dbReference type="InterPro" id="IPR043502">
    <property type="entry name" value="DNA/RNA_pol_sf"/>
</dbReference>
<dbReference type="EMBL" id="JAINDJ010000004">
    <property type="protein sequence ID" value="KAG9450110.1"/>
    <property type="molecule type" value="Genomic_DNA"/>
</dbReference>
<comment type="caution">
    <text evidence="2">The sequence shown here is derived from an EMBL/GenBank/DDBJ whole genome shotgun (WGS) entry which is preliminary data.</text>
</comment>